<evidence type="ECO:0000313" key="1">
    <source>
        <dbReference type="EMBL" id="GMR46143.1"/>
    </source>
</evidence>
<dbReference type="GO" id="GO:0016616">
    <property type="term" value="F:oxidoreductase activity, acting on the CH-OH group of donors, NAD or NADP as acceptor"/>
    <property type="evidence" value="ECO:0007669"/>
    <property type="project" value="TreeGrafter"/>
</dbReference>
<dbReference type="Gene3D" id="3.40.50.720">
    <property type="entry name" value="NAD(P)-binding Rossmann-like Domain"/>
    <property type="match status" value="1"/>
</dbReference>
<dbReference type="SUPFAM" id="SSF51735">
    <property type="entry name" value="NAD(P)-binding Rossmann-fold domains"/>
    <property type="match status" value="1"/>
</dbReference>
<evidence type="ECO:0008006" key="3">
    <source>
        <dbReference type="Google" id="ProtNLM"/>
    </source>
</evidence>
<dbReference type="PANTHER" id="PTHR24322">
    <property type="entry name" value="PKSB"/>
    <property type="match status" value="1"/>
</dbReference>
<evidence type="ECO:0000313" key="2">
    <source>
        <dbReference type="Proteomes" id="UP001328107"/>
    </source>
</evidence>
<feature type="non-terminal residue" evidence="1">
    <location>
        <position position="1"/>
    </location>
</feature>
<keyword evidence="2" id="KW-1185">Reference proteome</keyword>
<dbReference type="EMBL" id="BTRK01000004">
    <property type="protein sequence ID" value="GMR46143.1"/>
    <property type="molecule type" value="Genomic_DNA"/>
</dbReference>
<protein>
    <recommendedName>
        <fullName evidence="3">Dehydrogenase</fullName>
    </recommendedName>
</protein>
<dbReference type="Proteomes" id="UP001328107">
    <property type="component" value="Unassembled WGS sequence"/>
</dbReference>
<dbReference type="PANTHER" id="PTHR24322:SF742">
    <property type="entry name" value="PROTEIN DHS-3"/>
    <property type="match status" value="1"/>
</dbReference>
<comment type="caution">
    <text evidence="1">The sequence shown here is derived from an EMBL/GenBank/DDBJ whole genome shotgun (WGS) entry which is preliminary data.</text>
</comment>
<dbReference type="GO" id="GO:0005811">
    <property type="term" value="C:lipid droplet"/>
    <property type="evidence" value="ECO:0007669"/>
    <property type="project" value="TreeGrafter"/>
</dbReference>
<dbReference type="AlphaFoldDB" id="A0AAN5CKJ9"/>
<accession>A0AAN5CKJ9</accession>
<reference evidence="2" key="1">
    <citation type="submission" date="2022-10" db="EMBL/GenBank/DDBJ databases">
        <title>Genome assembly of Pristionchus species.</title>
        <authorList>
            <person name="Yoshida K."/>
            <person name="Sommer R.J."/>
        </authorList>
    </citation>
    <scope>NUCLEOTIDE SEQUENCE [LARGE SCALE GENOMIC DNA]</scope>
    <source>
        <strain evidence="2">RS5460</strain>
    </source>
</reference>
<gene>
    <name evidence="1" type="ORF">PMAYCL1PPCAC_16338</name>
</gene>
<dbReference type="InterPro" id="IPR036291">
    <property type="entry name" value="NAD(P)-bd_dom_sf"/>
</dbReference>
<proteinExistence type="predicted"/>
<name>A0AAN5CKJ9_9BILA</name>
<sequence length="133" mass="14864">VDYCASKFGAVGFHESISAELRKLCECHVKTTLICPYYINTGMFDGVQTKSPILMPILQPEYVVNCVMEAVLTNKGEMQIPRFMYFCTAMAAILPTEATAILSDYFGISETMDTFVGRQDFSLKVLPVKWSPV</sequence>
<organism evidence="1 2">
    <name type="scientific">Pristionchus mayeri</name>
    <dbReference type="NCBI Taxonomy" id="1317129"/>
    <lineage>
        <taxon>Eukaryota</taxon>
        <taxon>Metazoa</taxon>
        <taxon>Ecdysozoa</taxon>
        <taxon>Nematoda</taxon>
        <taxon>Chromadorea</taxon>
        <taxon>Rhabditida</taxon>
        <taxon>Rhabditina</taxon>
        <taxon>Diplogasteromorpha</taxon>
        <taxon>Diplogasteroidea</taxon>
        <taxon>Neodiplogasteridae</taxon>
        <taxon>Pristionchus</taxon>
    </lineage>
</organism>
<feature type="non-terminal residue" evidence="1">
    <location>
        <position position="133"/>
    </location>
</feature>